<comment type="caution">
    <text evidence="2">The sequence shown here is derived from an EMBL/GenBank/DDBJ whole genome shotgun (WGS) entry which is preliminary data.</text>
</comment>
<feature type="compositionally biased region" description="Acidic residues" evidence="1">
    <location>
        <begin position="275"/>
        <end position="289"/>
    </location>
</feature>
<reference evidence="2 3" key="1">
    <citation type="submission" date="2024-04" db="EMBL/GenBank/DDBJ databases">
        <title>Draft genome sequence of Thalassolituus maritimus NBRC 116585.</title>
        <authorList>
            <person name="Miyakawa T."/>
            <person name="Kusuya Y."/>
            <person name="Miura T."/>
        </authorList>
    </citation>
    <scope>NUCLEOTIDE SEQUENCE [LARGE SCALE GENOMIC DNA]</scope>
    <source>
        <strain evidence="2 3">5NW40-0001</strain>
    </source>
</reference>
<dbReference type="EMBL" id="BAABWH010000002">
    <property type="protein sequence ID" value="GAA6144874.1"/>
    <property type="molecule type" value="Genomic_DNA"/>
</dbReference>
<protein>
    <recommendedName>
        <fullName evidence="4">Lipoprotein</fullName>
    </recommendedName>
</protein>
<proteinExistence type="predicted"/>
<dbReference type="Proteomes" id="UP001481413">
    <property type="component" value="Unassembled WGS sequence"/>
</dbReference>
<evidence type="ECO:0000256" key="1">
    <source>
        <dbReference type="SAM" id="MobiDB-lite"/>
    </source>
</evidence>
<sequence length="289" mass="31090">MLRALIFILLPLFATGCLPEEESDDIVNDQGETVSDPTLRLNGMWNGQLDQAGALRVLMYNGTVFAFDESVGFYGTVALDDDTATAELLLSAYDYTSSDTGANQYVAGGAPEDYVLSGLLYPTQNDDDTLVGDYDSDTAPGGFALRNDGTWDTNSRLATLKGKWTSSGYELYLTEVADELSFREVSVATPATGCTTRGTIRILNEEINLYTVQLTERKNCPGFNVTNAPGYASVNANGELELFLRKGEELLYARYTSTSASGTTTDTTGDGTGDTTEETTGEETTEAAE</sequence>
<organism evidence="2 3">
    <name type="scientific">Thalassolituus maritimus</name>
    <dbReference type="NCBI Taxonomy" id="484498"/>
    <lineage>
        <taxon>Bacteria</taxon>
        <taxon>Pseudomonadati</taxon>
        <taxon>Pseudomonadota</taxon>
        <taxon>Gammaproteobacteria</taxon>
        <taxon>Oceanospirillales</taxon>
        <taxon>Oceanospirillaceae</taxon>
        <taxon>Thalassolituus</taxon>
    </lineage>
</organism>
<gene>
    <name evidence="2" type="ORF">NBRC116585_09910</name>
</gene>
<keyword evidence="3" id="KW-1185">Reference proteome</keyword>
<dbReference type="RefSeq" id="WP_353293812.1">
    <property type="nucleotide sequence ID" value="NZ_BAABWH010000002.1"/>
</dbReference>
<feature type="region of interest" description="Disordered" evidence="1">
    <location>
        <begin position="258"/>
        <end position="289"/>
    </location>
</feature>
<accession>A0ABP9ZXN1</accession>
<dbReference type="PROSITE" id="PS51257">
    <property type="entry name" value="PROKAR_LIPOPROTEIN"/>
    <property type="match status" value="1"/>
</dbReference>
<evidence type="ECO:0000313" key="3">
    <source>
        <dbReference type="Proteomes" id="UP001481413"/>
    </source>
</evidence>
<feature type="compositionally biased region" description="Low complexity" evidence="1">
    <location>
        <begin position="258"/>
        <end position="269"/>
    </location>
</feature>
<evidence type="ECO:0008006" key="4">
    <source>
        <dbReference type="Google" id="ProtNLM"/>
    </source>
</evidence>
<name>A0ABP9ZXN1_9GAMM</name>
<evidence type="ECO:0000313" key="2">
    <source>
        <dbReference type="EMBL" id="GAA6144874.1"/>
    </source>
</evidence>